<evidence type="ECO:0000313" key="4">
    <source>
        <dbReference type="Proteomes" id="UP000006643"/>
    </source>
</evidence>
<dbReference type="InParanoid" id="D0NP96"/>
<dbReference type="HOGENOM" id="CLU_119296_0_0_1"/>
<dbReference type="OMA" id="CPWHRNT"/>
<dbReference type="InterPro" id="IPR025789">
    <property type="entry name" value="DOT1_dom"/>
</dbReference>
<proteinExistence type="inferred from homology"/>
<dbReference type="VEuPathDB" id="FungiDB:PITG_14892"/>
<dbReference type="EC" id="2.1.1.360" evidence="1"/>
<dbReference type="PROSITE" id="PS51569">
    <property type="entry name" value="DOT1"/>
    <property type="match status" value="1"/>
</dbReference>
<name>D0NP96_PHYIT</name>
<dbReference type="AlphaFoldDB" id="D0NP96"/>
<dbReference type="Proteomes" id="UP000006643">
    <property type="component" value="Unassembled WGS sequence"/>
</dbReference>
<keyword evidence="1" id="KW-0949">S-adenosyl-L-methionine</keyword>
<dbReference type="SUPFAM" id="SSF53335">
    <property type="entry name" value="S-adenosyl-L-methionine-dependent methyltransferases"/>
    <property type="match status" value="1"/>
</dbReference>
<dbReference type="EMBL" id="DS028150">
    <property type="protein sequence ID" value="EEY62438.1"/>
    <property type="molecule type" value="Genomic_DNA"/>
</dbReference>
<dbReference type="KEGG" id="pif:PITG_14892"/>
<sequence>MIGSIRHDDVFLDVGAGLGNVAAQFAVQSKARQCLGIEKRPELVSRGVSCLRAYASRILLLHKVFLLQGNVLDTPLSTTPPFLDASVIFLNVFLFDESARLVVEEELSLMQRARLIISTSRYCPRHRESCRRRFCARWVPTHTTYGHASWKSECIPIYMYQVRQQNCEPSPV</sequence>
<comment type="subcellular location">
    <subcellularLocation>
        <location evidence="1">Nucleus</location>
    </subcellularLocation>
</comment>
<dbReference type="Pfam" id="PF08123">
    <property type="entry name" value="DOT1"/>
    <property type="match status" value="1"/>
</dbReference>
<keyword evidence="1" id="KW-0156">Chromatin regulator</keyword>
<dbReference type="STRING" id="403677.D0NP96"/>
<feature type="domain" description="DOT1" evidence="2">
    <location>
        <begin position="1"/>
        <end position="172"/>
    </location>
</feature>
<protein>
    <recommendedName>
        <fullName evidence="1">Histone-lysine N-methyltransferase, H3 lysine-79 specific</fullName>
        <ecNumber evidence="1">2.1.1.360</ecNumber>
    </recommendedName>
    <alternativeName>
        <fullName evidence="1">Histone H3-K79 methyltransferase</fullName>
    </alternativeName>
</protein>
<comment type="function">
    <text evidence="1">Histone methyltransferase that specifically trimethylates histone H3 to form H3K79me3. This methylation is required for telomere silencing and for the pachytene checkpoint during the meiotic cell cycle by allowing the recruitment of RAD9 to double strand breaks. Nucleosomes are preferred as substrate compared to free histone.</text>
</comment>
<comment type="catalytic activity">
    <reaction evidence="1">
        <text>L-lysyl(79)-[histone H3] + 3 S-adenosyl-L-methionine = N(6),N(6),N(6)-trimethyl-L-lysyl(79)-[histone H3] + 3 S-adenosyl-L-homocysteine + 3 H(+)</text>
        <dbReference type="Rhea" id="RHEA:60328"/>
        <dbReference type="Rhea" id="RHEA-COMP:15549"/>
        <dbReference type="Rhea" id="RHEA-COMP:15552"/>
        <dbReference type="ChEBI" id="CHEBI:15378"/>
        <dbReference type="ChEBI" id="CHEBI:29969"/>
        <dbReference type="ChEBI" id="CHEBI:57856"/>
        <dbReference type="ChEBI" id="CHEBI:59789"/>
        <dbReference type="ChEBI" id="CHEBI:61961"/>
        <dbReference type="EC" id="2.1.1.360"/>
    </reaction>
</comment>
<organism evidence="3 4">
    <name type="scientific">Phytophthora infestans (strain T30-4)</name>
    <name type="common">Potato late blight agent</name>
    <dbReference type="NCBI Taxonomy" id="403677"/>
    <lineage>
        <taxon>Eukaryota</taxon>
        <taxon>Sar</taxon>
        <taxon>Stramenopiles</taxon>
        <taxon>Oomycota</taxon>
        <taxon>Peronosporomycetes</taxon>
        <taxon>Peronosporales</taxon>
        <taxon>Peronosporaceae</taxon>
        <taxon>Phytophthora</taxon>
    </lineage>
</organism>
<dbReference type="GO" id="GO:0032259">
    <property type="term" value="P:methylation"/>
    <property type="evidence" value="ECO:0007669"/>
    <property type="project" value="UniProtKB-KW"/>
</dbReference>
<gene>
    <name evidence="3" type="ORF">PITG_14892</name>
</gene>
<dbReference type="RefSeq" id="XP_002899074.1">
    <property type="nucleotide sequence ID" value="XM_002899028.1"/>
</dbReference>
<evidence type="ECO:0000313" key="3">
    <source>
        <dbReference type="EMBL" id="EEY62438.1"/>
    </source>
</evidence>
<dbReference type="GeneID" id="9468000"/>
<keyword evidence="1" id="KW-0539">Nucleus</keyword>
<comment type="miscellaneous">
    <text evidence="1">In contrast to other lysine histone methyltransferases, it does not contain a SET domain, suggesting the existence of another mechanism for methylation of lysine residues of histones.</text>
</comment>
<evidence type="ECO:0000259" key="2">
    <source>
        <dbReference type="PROSITE" id="PS51569"/>
    </source>
</evidence>
<dbReference type="GO" id="GO:0140956">
    <property type="term" value="F:histone H3K79 trimethyltransferase activity"/>
    <property type="evidence" value="ECO:0007669"/>
    <property type="project" value="UniProtKB-EC"/>
</dbReference>
<comment type="similarity">
    <text evidence="1">Belongs to the class I-like SAM-binding methyltransferase superfamily. DOT1 family.</text>
</comment>
<keyword evidence="1" id="KW-0808">Transferase</keyword>
<reference evidence="4" key="1">
    <citation type="journal article" date="2009" name="Nature">
        <title>Genome sequence and analysis of the Irish potato famine pathogen Phytophthora infestans.</title>
        <authorList>
            <consortium name="The Broad Institute Genome Sequencing Platform"/>
            <person name="Haas B.J."/>
            <person name="Kamoun S."/>
            <person name="Zody M.C."/>
            <person name="Jiang R.H."/>
            <person name="Handsaker R.E."/>
            <person name="Cano L.M."/>
            <person name="Grabherr M."/>
            <person name="Kodira C.D."/>
            <person name="Raffaele S."/>
            <person name="Torto-Alalibo T."/>
            <person name="Bozkurt T.O."/>
            <person name="Ah-Fong A.M."/>
            <person name="Alvarado L."/>
            <person name="Anderson V.L."/>
            <person name="Armstrong M.R."/>
            <person name="Avrova A."/>
            <person name="Baxter L."/>
            <person name="Beynon J."/>
            <person name="Boevink P.C."/>
            <person name="Bollmann S.R."/>
            <person name="Bos J.I."/>
            <person name="Bulone V."/>
            <person name="Cai G."/>
            <person name="Cakir C."/>
            <person name="Carrington J.C."/>
            <person name="Chawner M."/>
            <person name="Conti L."/>
            <person name="Costanzo S."/>
            <person name="Ewan R."/>
            <person name="Fahlgren N."/>
            <person name="Fischbach M.A."/>
            <person name="Fugelstad J."/>
            <person name="Gilroy E.M."/>
            <person name="Gnerre S."/>
            <person name="Green P.J."/>
            <person name="Grenville-Briggs L.J."/>
            <person name="Griffith J."/>
            <person name="Grunwald N.J."/>
            <person name="Horn K."/>
            <person name="Horner N.R."/>
            <person name="Hu C.H."/>
            <person name="Huitema E."/>
            <person name="Jeong D.H."/>
            <person name="Jones A.M."/>
            <person name="Jones J.D."/>
            <person name="Jones R.W."/>
            <person name="Karlsson E.K."/>
            <person name="Kunjeti S.G."/>
            <person name="Lamour K."/>
            <person name="Liu Z."/>
            <person name="Ma L."/>
            <person name="Maclean D."/>
            <person name="Chibucos M.C."/>
            <person name="McDonald H."/>
            <person name="McWalters J."/>
            <person name="Meijer H.J."/>
            <person name="Morgan W."/>
            <person name="Morris P.F."/>
            <person name="Munro C.A."/>
            <person name="O'Neill K."/>
            <person name="Ospina-Giraldo M."/>
            <person name="Pinzon A."/>
            <person name="Pritchard L."/>
            <person name="Ramsahoye B."/>
            <person name="Ren Q."/>
            <person name="Restrepo S."/>
            <person name="Roy S."/>
            <person name="Sadanandom A."/>
            <person name="Savidor A."/>
            <person name="Schornack S."/>
            <person name="Schwartz D.C."/>
            <person name="Schumann U.D."/>
            <person name="Schwessinger B."/>
            <person name="Seyer L."/>
            <person name="Sharpe T."/>
            <person name="Silvar C."/>
            <person name="Song J."/>
            <person name="Studholme D.J."/>
            <person name="Sykes S."/>
            <person name="Thines M."/>
            <person name="van de Vondervoort P.J."/>
            <person name="Phuntumart V."/>
            <person name="Wawra S."/>
            <person name="Weide R."/>
            <person name="Win J."/>
            <person name="Young C."/>
            <person name="Zhou S."/>
            <person name="Fry W."/>
            <person name="Meyers B.C."/>
            <person name="van West P."/>
            <person name="Ristaino J."/>
            <person name="Govers F."/>
            <person name="Birch P.R."/>
            <person name="Whisson S.C."/>
            <person name="Judelson H.S."/>
            <person name="Nusbaum C."/>
        </authorList>
    </citation>
    <scope>NUCLEOTIDE SEQUENCE [LARGE SCALE GENOMIC DNA]</scope>
    <source>
        <strain evidence="4">T30-4</strain>
    </source>
</reference>
<keyword evidence="4" id="KW-1185">Reference proteome</keyword>
<dbReference type="eggNOG" id="ENOG502RGEY">
    <property type="taxonomic scope" value="Eukaryota"/>
</dbReference>
<accession>D0NP96</accession>
<dbReference type="OrthoDB" id="443402at2759"/>
<dbReference type="CDD" id="cd02440">
    <property type="entry name" value="AdoMet_MTases"/>
    <property type="match status" value="1"/>
</dbReference>
<dbReference type="Gene3D" id="3.40.50.150">
    <property type="entry name" value="Vaccinia Virus protein VP39"/>
    <property type="match status" value="1"/>
</dbReference>
<keyword evidence="1" id="KW-0489">Methyltransferase</keyword>
<dbReference type="GO" id="GO:0005634">
    <property type="term" value="C:nucleus"/>
    <property type="evidence" value="ECO:0007669"/>
    <property type="project" value="UniProtKB-SubCell"/>
</dbReference>
<dbReference type="InterPro" id="IPR029063">
    <property type="entry name" value="SAM-dependent_MTases_sf"/>
</dbReference>
<evidence type="ECO:0000256" key="1">
    <source>
        <dbReference type="RuleBase" id="RU271113"/>
    </source>
</evidence>